<sequence>MVQETHGNKRSRSPDEGRTQNDQQVKNKRTKPSNQVNEEANVIIPDEDEEDIPYTHNNSRSTTPLSDLSSENEDEIQIMREATVENNNTPAQELDIVDLDDDDLKEYFVISEDEDNKEQEIENSQRTVQEQLKDTSRQNTSNLKNAHCAVCFDSPEHTYILPCGHIYCGDCVFKALSSTKQSNRTGGPCSLCRTFTSYRKVTVGIFKKKRKVLV</sequence>
<dbReference type="InterPro" id="IPR047134">
    <property type="entry name" value="RNF4"/>
</dbReference>
<dbReference type="OrthoDB" id="6270329at2759"/>
<dbReference type="InterPro" id="IPR013083">
    <property type="entry name" value="Znf_RING/FYVE/PHD"/>
</dbReference>
<dbReference type="InterPro" id="IPR017907">
    <property type="entry name" value="Znf_RING_CS"/>
</dbReference>
<proteinExistence type="predicted"/>
<dbReference type="AlphaFoldDB" id="A0A1E3NWS0"/>
<keyword evidence="3" id="KW-0862">Zinc</keyword>
<name>A0A1E3NWS0_WICAA</name>
<reference evidence="7 8" key="1">
    <citation type="journal article" date="2016" name="Proc. Natl. Acad. Sci. U.S.A.">
        <title>Comparative genomics of biotechnologically important yeasts.</title>
        <authorList>
            <person name="Riley R."/>
            <person name="Haridas S."/>
            <person name="Wolfe K.H."/>
            <person name="Lopes M.R."/>
            <person name="Hittinger C.T."/>
            <person name="Goeker M."/>
            <person name="Salamov A.A."/>
            <person name="Wisecaver J.H."/>
            <person name="Long T.M."/>
            <person name="Calvey C.H."/>
            <person name="Aerts A.L."/>
            <person name="Barry K.W."/>
            <person name="Choi C."/>
            <person name="Clum A."/>
            <person name="Coughlan A.Y."/>
            <person name="Deshpande S."/>
            <person name="Douglass A.P."/>
            <person name="Hanson S.J."/>
            <person name="Klenk H.-P."/>
            <person name="LaButti K.M."/>
            <person name="Lapidus A."/>
            <person name="Lindquist E.A."/>
            <person name="Lipzen A.M."/>
            <person name="Meier-Kolthoff J.P."/>
            <person name="Ohm R.A."/>
            <person name="Otillar R.P."/>
            <person name="Pangilinan J.L."/>
            <person name="Peng Y."/>
            <person name="Rokas A."/>
            <person name="Rosa C.A."/>
            <person name="Scheuner C."/>
            <person name="Sibirny A.A."/>
            <person name="Slot J.C."/>
            <person name="Stielow J.B."/>
            <person name="Sun H."/>
            <person name="Kurtzman C.P."/>
            <person name="Blackwell M."/>
            <person name="Grigoriev I.V."/>
            <person name="Jeffries T.W."/>
        </authorList>
    </citation>
    <scope>NUCLEOTIDE SEQUENCE [LARGE SCALE GENOMIC DNA]</scope>
    <source>
        <strain evidence="8">ATCC 58044 / CBS 1984 / NCYC 433 / NRRL Y-366-8</strain>
    </source>
</reference>
<dbReference type="SMART" id="SM00184">
    <property type="entry name" value="RING"/>
    <property type="match status" value="1"/>
</dbReference>
<keyword evidence="8" id="KW-1185">Reference proteome</keyword>
<dbReference type="PANTHER" id="PTHR23041">
    <property type="entry name" value="RING FINGER DOMAIN-CONTAINING"/>
    <property type="match status" value="1"/>
</dbReference>
<evidence type="ECO:0000256" key="4">
    <source>
        <dbReference type="PROSITE-ProRule" id="PRU00175"/>
    </source>
</evidence>
<dbReference type="Gene3D" id="3.30.40.10">
    <property type="entry name" value="Zinc/RING finger domain, C3HC4 (zinc finger)"/>
    <property type="match status" value="1"/>
</dbReference>
<dbReference type="GeneID" id="30202400"/>
<dbReference type="PANTHER" id="PTHR23041:SF78">
    <property type="entry name" value="E3 UBIQUITIN-PROTEIN LIGASE RNF4"/>
    <property type="match status" value="1"/>
</dbReference>
<evidence type="ECO:0000259" key="6">
    <source>
        <dbReference type="PROSITE" id="PS50089"/>
    </source>
</evidence>
<dbReference type="GO" id="GO:0008270">
    <property type="term" value="F:zinc ion binding"/>
    <property type="evidence" value="ECO:0007669"/>
    <property type="project" value="UniProtKB-KW"/>
</dbReference>
<dbReference type="SUPFAM" id="SSF57850">
    <property type="entry name" value="RING/U-box"/>
    <property type="match status" value="1"/>
</dbReference>
<protein>
    <recommendedName>
        <fullName evidence="6">RING-type domain-containing protein</fullName>
    </recommendedName>
</protein>
<evidence type="ECO:0000313" key="7">
    <source>
        <dbReference type="EMBL" id="ODQ57621.1"/>
    </source>
</evidence>
<dbReference type="PROSITE" id="PS50089">
    <property type="entry name" value="ZF_RING_2"/>
    <property type="match status" value="1"/>
</dbReference>
<evidence type="ECO:0000256" key="2">
    <source>
        <dbReference type="ARBA" id="ARBA00022771"/>
    </source>
</evidence>
<evidence type="ECO:0000313" key="8">
    <source>
        <dbReference type="Proteomes" id="UP000094112"/>
    </source>
</evidence>
<dbReference type="PROSITE" id="PS00518">
    <property type="entry name" value="ZF_RING_1"/>
    <property type="match status" value="1"/>
</dbReference>
<dbReference type="Pfam" id="PF13639">
    <property type="entry name" value="zf-RING_2"/>
    <property type="match status" value="1"/>
</dbReference>
<dbReference type="InterPro" id="IPR001841">
    <property type="entry name" value="Znf_RING"/>
</dbReference>
<dbReference type="STRING" id="683960.A0A1E3NWS0"/>
<gene>
    <name evidence="7" type="ORF">WICANDRAFT_80952</name>
</gene>
<keyword evidence="2 4" id="KW-0863">Zinc-finger</keyword>
<feature type="domain" description="RING-type" evidence="6">
    <location>
        <begin position="148"/>
        <end position="193"/>
    </location>
</feature>
<dbReference type="RefSeq" id="XP_019036828.1">
    <property type="nucleotide sequence ID" value="XM_019185154.1"/>
</dbReference>
<feature type="region of interest" description="Disordered" evidence="5">
    <location>
        <begin position="1"/>
        <end position="73"/>
    </location>
</feature>
<dbReference type="Proteomes" id="UP000094112">
    <property type="component" value="Unassembled WGS sequence"/>
</dbReference>
<feature type="compositionally biased region" description="Polar residues" evidence="5">
    <location>
        <begin position="55"/>
        <end position="69"/>
    </location>
</feature>
<evidence type="ECO:0000256" key="3">
    <source>
        <dbReference type="ARBA" id="ARBA00022833"/>
    </source>
</evidence>
<organism evidence="7 8">
    <name type="scientific">Wickerhamomyces anomalus (strain ATCC 58044 / CBS 1984 / NCYC 433 / NRRL Y-366-8)</name>
    <name type="common">Yeast</name>
    <name type="synonym">Hansenula anomala</name>
    <dbReference type="NCBI Taxonomy" id="683960"/>
    <lineage>
        <taxon>Eukaryota</taxon>
        <taxon>Fungi</taxon>
        <taxon>Dikarya</taxon>
        <taxon>Ascomycota</taxon>
        <taxon>Saccharomycotina</taxon>
        <taxon>Saccharomycetes</taxon>
        <taxon>Phaffomycetales</taxon>
        <taxon>Wickerhamomycetaceae</taxon>
        <taxon>Wickerhamomyces</taxon>
    </lineage>
</organism>
<accession>A0A1E3NWS0</accession>
<dbReference type="EMBL" id="KV454213">
    <property type="protein sequence ID" value="ODQ57621.1"/>
    <property type="molecule type" value="Genomic_DNA"/>
</dbReference>
<evidence type="ECO:0000256" key="1">
    <source>
        <dbReference type="ARBA" id="ARBA00022723"/>
    </source>
</evidence>
<keyword evidence="1" id="KW-0479">Metal-binding</keyword>
<evidence type="ECO:0000256" key="5">
    <source>
        <dbReference type="SAM" id="MobiDB-lite"/>
    </source>
</evidence>